<dbReference type="PANTHER" id="PTHR45646:SF11">
    <property type="entry name" value="SERINE_THREONINE-PROTEIN KINASE DOA"/>
    <property type="match status" value="1"/>
</dbReference>
<name>A0A1W0WWK3_HYPEX</name>
<dbReference type="SUPFAM" id="SSF56112">
    <property type="entry name" value="Protein kinase-like (PK-like)"/>
    <property type="match status" value="1"/>
</dbReference>
<dbReference type="GO" id="GO:0043484">
    <property type="term" value="P:regulation of RNA splicing"/>
    <property type="evidence" value="ECO:0007669"/>
    <property type="project" value="TreeGrafter"/>
</dbReference>
<dbReference type="OrthoDB" id="2649at2759"/>
<keyword evidence="2" id="KW-0808">Transferase</keyword>
<dbReference type="SMART" id="SM00220">
    <property type="entry name" value="S_TKc"/>
    <property type="match status" value="1"/>
</dbReference>
<dbReference type="GO" id="GO:0005634">
    <property type="term" value="C:nucleus"/>
    <property type="evidence" value="ECO:0007669"/>
    <property type="project" value="TreeGrafter"/>
</dbReference>
<evidence type="ECO:0000256" key="4">
    <source>
        <dbReference type="ARBA" id="ARBA00022777"/>
    </source>
</evidence>
<dbReference type="InterPro" id="IPR011009">
    <property type="entry name" value="Kinase-like_dom_sf"/>
</dbReference>
<keyword evidence="4 10" id="KW-0418">Kinase</keyword>
<dbReference type="PROSITE" id="PS50011">
    <property type="entry name" value="PROTEIN_KINASE_DOM"/>
    <property type="match status" value="1"/>
</dbReference>
<dbReference type="EMBL" id="MTYJ01000037">
    <property type="protein sequence ID" value="OQV19579.1"/>
    <property type="molecule type" value="Genomic_DNA"/>
</dbReference>
<gene>
    <name evidence="10" type="ORF">BV898_06353</name>
</gene>
<proteinExistence type="inferred from homology"/>
<evidence type="ECO:0000256" key="1">
    <source>
        <dbReference type="ARBA" id="ARBA00022527"/>
    </source>
</evidence>
<protein>
    <submittedName>
        <fullName evidence="10">Dual specificity protein kinase CLK3</fullName>
    </submittedName>
</protein>
<dbReference type="Gene3D" id="3.30.200.20">
    <property type="entry name" value="Phosphorylase Kinase, domain 1"/>
    <property type="match status" value="1"/>
</dbReference>
<dbReference type="GO" id="GO:0004674">
    <property type="term" value="F:protein serine/threonine kinase activity"/>
    <property type="evidence" value="ECO:0007669"/>
    <property type="project" value="UniProtKB-KW"/>
</dbReference>
<dbReference type="InterPro" id="IPR000719">
    <property type="entry name" value="Prot_kinase_dom"/>
</dbReference>
<evidence type="ECO:0000259" key="9">
    <source>
        <dbReference type="PROSITE" id="PS50011"/>
    </source>
</evidence>
<evidence type="ECO:0000313" key="10">
    <source>
        <dbReference type="EMBL" id="OQV19579.1"/>
    </source>
</evidence>
<feature type="compositionally biased region" description="Basic and acidic residues" evidence="8">
    <location>
        <begin position="38"/>
        <end position="48"/>
    </location>
</feature>
<dbReference type="Pfam" id="PF00069">
    <property type="entry name" value="Pkinase"/>
    <property type="match status" value="1"/>
</dbReference>
<dbReference type="InterPro" id="IPR051175">
    <property type="entry name" value="CLK_kinases"/>
</dbReference>
<evidence type="ECO:0000256" key="8">
    <source>
        <dbReference type="SAM" id="MobiDB-lite"/>
    </source>
</evidence>
<feature type="compositionally biased region" description="Polar residues" evidence="8">
    <location>
        <begin position="18"/>
        <end position="33"/>
    </location>
</feature>
<dbReference type="AlphaFoldDB" id="A0A1W0WWK3"/>
<keyword evidence="3 7" id="KW-0547">Nucleotide-binding</keyword>
<evidence type="ECO:0000256" key="3">
    <source>
        <dbReference type="ARBA" id="ARBA00022741"/>
    </source>
</evidence>
<feature type="compositionally biased region" description="Polar residues" evidence="8">
    <location>
        <begin position="66"/>
        <end position="85"/>
    </location>
</feature>
<keyword evidence="5 7" id="KW-0067">ATP-binding</keyword>
<dbReference type="InterPro" id="IPR017441">
    <property type="entry name" value="Protein_kinase_ATP_BS"/>
</dbReference>
<keyword evidence="11" id="KW-1185">Reference proteome</keyword>
<evidence type="ECO:0000256" key="6">
    <source>
        <dbReference type="ARBA" id="ARBA00037966"/>
    </source>
</evidence>
<dbReference type="Gene3D" id="1.10.510.10">
    <property type="entry name" value="Transferase(Phosphotransferase) domain 1"/>
    <property type="match status" value="1"/>
</dbReference>
<evidence type="ECO:0000256" key="2">
    <source>
        <dbReference type="ARBA" id="ARBA00022679"/>
    </source>
</evidence>
<evidence type="ECO:0000313" key="11">
    <source>
        <dbReference type="Proteomes" id="UP000192578"/>
    </source>
</evidence>
<evidence type="ECO:0000256" key="5">
    <source>
        <dbReference type="ARBA" id="ARBA00022840"/>
    </source>
</evidence>
<sequence>MAPVTAKPDRKRRHHRSPSPNQNALPLSMQAASSGKKLKLEQPQKDVLHAYNTRSRLSRDQARPLPTTSHQSTASSDSQKEQLTATGSEMVVARRQLGKKTSSAAPPVGNVSSVVSAPLAAPPGRFLSPEGLQADDNGHLVVREGDIILRRYQVLRALGSGTFGQVVAVRDLKKRSNAPEFALKITQATKDAAEDWKFEKDVLFKLNELDKRSRCHLVRLYNAFMYHEHPCLVFEKLSDSLHNFLQTDPFHPLVMPNLCSIARQMCEAIEFLHAEHITHTDLKPENIAFAVPFTFHDHRENHGGRYVYTRTVTSPLIRVIDFGSAVHVDDHHGVDVTTRQYRAPEVMLELGWSYPIDVWSVGCILFEIYTSRILFHGPTVKDQLAIMERTLGPIPPKMLKQSAASALVTKGKFMYDGTEDGWAYVQKHAKPLKDYMRDQEKSTIAFFELLTAMLRFDPRYRITMSDALRHPFFASVLATKQSTSSTIRTKTPA</sequence>
<comment type="caution">
    <text evidence="10">The sequence shown here is derived from an EMBL/GenBank/DDBJ whole genome shotgun (WGS) entry which is preliminary data.</text>
</comment>
<feature type="binding site" evidence="7">
    <location>
        <position position="184"/>
    </location>
    <ligand>
        <name>ATP</name>
        <dbReference type="ChEBI" id="CHEBI:30616"/>
    </ligand>
</feature>
<dbReference type="PANTHER" id="PTHR45646">
    <property type="entry name" value="SERINE/THREONINE-PROTEIN KINASE DOA-RELATED"/>
    <property type="match status" value="1"/>
</dbReference>
<dbReference type="PROSITE" id="PS00107">
    <property type="entry name" value="PROTEIN_KINASE_ATP"/>
    <property type="match status" value="1"/>
</dbReference>
<organism evidence="10 11">
    <name type="scientific">Hypsibius exemplaris</name>
    <name type="common">Freshwater tardigrade</name>
    <dbReference type="NCBI Taxonomy" id="2072580"/>
    <lineage>
        <taxon>Eukaryota</taxon>
        <taxon>Metazoa</taxon>
        <taxon>Ecdysozoa</taxon>
        <taxon>Tardigrada</taxon>
        <taxon>Eutardigrada</taxon>
        <taxon>Parachela</taxon>
        <taxon>Hypsibioidea</taxon>
        <taxon>Hypsibiidae</taxon>
        <taxon>Hypsibius</taxon>
    </lineage>
</organism>
<dbReference type="GO" id="GO:0005524">
    <property type="term" value="F:ATP binding"/>
    <property type="evidence" value="ECO:0007669"/>
    <property type="project" value="UniProtKB-UniRule"/>
</dbReference>
<comment type="similarity">
    <text evidence="6">Belongs to the protein kinase superfamily. CMGC Ser/Thr protein kinase family. Lammer subfamily.</text>
</comment>
<evidence type="ECO:0000256" key="7">
    <source>
        <dbReference type="PROSITE-ProRule" id="PRU10141"/>
    </source>
</evidence>
<dbReference type="Proteomes" id="UP000192578">
    <property type="component" value="Unassembled WGS sequence"/>
</dbReference>
<feature type="domain" description="Protein kinase" evidence="9">
    <location>
        <begin position="152"/>
        <end position="473"/>
    </location>
</feature>
<accession>A0A1W0WWK3</accession>
<feature type="region of interest" description="Disordered" evidence="8">
    <location>
        <begin position="1"/>
        <end position="85"/>
    </location>
</feature>
<keyword evidence="1" id="KW-0723">Serine/threonine-protein kinase</keyword>
<reference evidence="11" key="1">
    <citation type="submission" date="2017-01" db="EMBL/GenBank/DDBJ databases">
        <title>Comparative genomics of anhydrobiosis in the tardigrade Hypsibius dujardini.</title>
        <authorList>
            <person name="Yoshida Y."/>
            <person name="Koutsovoulos G."/>
            <person name="Laetsch D."/>
            <person name="Stevens L."/>
            <person name="Kumar S."/>
            <person name="Horikawa D."/>
            <person name="Ishino K."/>
            <person name="Komine S."/>
            <person name="Tomita M."/>
            <person name="Blaxter M."/>
            <person name="Arakawa K."/>
        </authorList>
    </citation>
    <scope>NUCLEOTIDE SEQUENCE [LARGE SCALE GENOMIC DNA]</scope>
    <source>
        <strain evidence="11">Z151</strain>
    </source>
</reference>